<evidence type="ECO:0000256" key="1">
    <source>
        <dbReference type="SAM" id="Coils"/>
    </source>
</evidence>
<accession>A0A1H0S333</accession>
<keyword evidence="1" id="KW-0175">Coiled coil</keyword>
<reference evidence="2 3" key="1">
    <citation type="submission" date="2016-10" db="EMBL/GenBank/DDBJ databases">
        <authorList>
            <person name="de Groot N.N."/>
        </authorList>
    </citation>
    <scope>NUCLEOTIDE SEQUENCE [LARGE SCALE GENOMIC DNA]</scope>
    <source>
        <strain evidence="2 3">DSM 12272</strain>
    </source>
</reference>
<protein>
    <submittedName>
        <fullName evidence="2">Uncharacterized protein</fullName>
    </submittedName>
</protein>
<dbReference type="AlphaFoldDB" id="A0A1H0S333"/>
<feature type="coiled-coil region" evidence="1">
    <location>
        <begin position="42"/>
        <end position="85"/>
    </location>
</feature>
<dbReference type="RefSeq" id="WP_089968651.1">
    <property type="nucleotide sequence ID" value="NZ_FNJM01000004.1"/>
</dbReference>
<organism evidence="2 3">
    <name type="scientific">Clostridium gasigenes</name>
    <dbReference type="NCBI Taxonomy" id="94869"/>
    <lineage>
        <taxon>Bacteria</taxon>
        <taxon>Bacillati</taxon>
        <taxon>Bacillota</taxon>
        <taxon>Clostridia</taxon>
        <taxon>Eubacteriales</taxon>
        <taxon>Clostridiaceae</taxon>
        <taxon>Clostridium</taxon>
    </lineage>
</organism>
<dbReference type="STRING" id="94869.SAMN04488529_104135"/>
<dbReference type="Proteomes" id="UP000198597">
    <property type="component" value="Unassembled WGS sequence"/>
</dbReference>
<proteinExistence type="predicted"/>
<dbReference type="EMBL" id="FNJM01000004">
    <property type="protein sequence ID" value="SDP36025.1"/>
    <property type="molecule type" value="Genomic_DNA"/>
</dbReference>
<evidence type="ECO:0000313" key="2">
    <source>
        <dbReference type="EMBL" id="SDP36025.1"/>
    </source>
</evidence>
<dbReference type="SUPFAM" id="SSF160704">
    <property type="entry name" value="YehR-like"/>
    <property type="match status" value="1"/>
</dbReference>
<gene>
    <name evidence="2" type="ORF">SAMN04488529_104135</name>
</gene>
<name>A0A1H0S333_9CLOT</name>
<keyword evidence="3" id="KW-1185">Reference proteome</keyword>
<dbReference type="InterPro" id="IPR036699">
    <property type="entry name" value="YehR-like_sf"/>
</dbReference>
<evidence type="ECO:0000313" key="3">
    <source>
        <dbReference type="Proteomes" id="UP000198597"/>
    </source>
</evidence>
<sequence length="98" mass="11350">MNKERREELKNILDRLQGINTKISNSDFTIVDDVICDLNDIKDDEENKLDNLTGGLRETNNAYNMERAIENLGEAINKLEDFDMNSVEALIYKLEEIK</sequence>